<dbReference type="Proteomes" id="UP000092573">
    <property type="component" value="Chromosome"/>
</dbReference>
<dbReference type="CDD" id="cd22317">
    <property type="entry name" value="BstYI-like"/>
    <property type="match status" value="1"/>
</dbReference>
<dbReference type="Pfam" id="PF09195">
    <property type="entry name" value="Endonuc-BglII"/>
    <property type="match status" value="1"/>
</dbReference>
<keyword evidence="1" id="KW-0378">Hydrolase</keyword>
<dbReference type="AlphaFoldDB" id="A0A1B1N4H6"/>
<dbReference type="GO" id="GO:0000287">
    <property type="term" value="F:magnesium ion binding"/>
    <property type="evidence" value="ECO:0007669"/>
    <property type="project" value="InterPro"/>
</dbReference>
<dbReference type="GO" id="GO:0003677">
    <property type="term" value="F:DNA binding"/>
    <property type="evidence" value="ECO:0007669"/>
    <property type="project" value="InterPro"/>
</dbReference>
<dbReference type="EMBL" id="CP014167">
    <property type="protein sequence ID" value="ANS76333.1"/>
    <property type="molecule type" value="Genomic_DNA"/>
</dbReference>
<dbReference type="STRING" id="1462996.AWM70_18595"/>
<keyword evidence="2" id="KW-1185">Reference proteome</keyword>
<dbReference type="REBASE" id="152834">
    <property type="entry name" value="PspDCY84ORF18605P"/>
</dbReference>
<accession>A0A1B1N4H6</accession>
<dbReference type="SUPFAM" id="SSF52980">
    <property type="entry name" value="Restriction endonuclease-like"/>
    <property type="match status" value="1"/>
</dbReference>
<dbReference type="OrthoDB" id="9799686at2"/>
<reference evidence="1 2" key="1">
    <citation type="submission" date="2016-01" db="EMBL/GenBank/DDBJ databases">
        <title>Complete Genome Sequence of Paenibacillus yonginensis DCY84, a novel Plant Growth-Promoting Bacteria with Elicitation of Induced Systemic Resistance.</title>
        <authorList>
            <person name="Kim Y.J."/>
            <person name="Yang D.C."/>
            <person name="Sukweenadhi J."/>
        </authorList>
    </citation>
    <scope>NUCLEOTIDE SEQUENCE [LARGE SCALE GENOMIC DNA]</scope>
    <source>
        <strain evidence="1 2">DCY84</strain>
    </source>
</reference>
<gene>
    <name evidence="1" type="ORF">AWM70_18595</name>
</gene>
<evidence type="ECO:0000313" key="2">
    <source>
        <dbReference type="Proteomes" id="UP000092573"/>
    </source>
</evidence>
<proteinExistence type="predicted"/>
<dbReference type="GO" id="GO:0009307">
    <property type="term" value="P:DNA restriction-modification system"/>
    <property type="evidence" value="ECO:0007669"/>
    <property type="project" value="InterPro"/>
</dbReference>
<dbReference type="KEGG" id="pyg:AWM70_18595"/>
<dbReference type="Gene3D" id="3.40.91.20">
    <property type="match status" value="1"/>
</dbReference>
<evidence type="ECO:0000313" key="1">
    <source>
        <dbReference type="EMBL" id="ANS76333.1"/>
    </source>
</evidence>
<dbReference type="InterPro" id="IPR015278">
    <property type="entry name" value="BglII-like"/>
</dbReference>
<protein>
    <submittedName>
        <fullName evidence="1">Restriction endonuclease</fullName>
    </submittedName>
</protein>
<dbReference type="RefSeq" id="WP_068698879.1">
    <property type="nucleotide sequence ID" value="NZ_CP014167.1"/>
</dbReference>
<dbReference type="GO" id="GO:0009036">
    <property type="term" value="F:type II site-specific deoxyribonuclease activity"/>
    <property type="evidence" value="ECO:0007669"/>
    <property type="project" value="InterPro"/>
</dbReference>
<dbReference type="InterPro" id="IPR011338">
    <property type="entry name" value="BamHI/BglII/BstY"/>
</dbReference>
<keyword evidence="1" id="KW-0540">Nuclease</keyword>
<sequence>MKVGAQYSHLNGFEYLKVHKPEILDEIYEVIYRIDAEKCKTKLSEERTKYGKLLYSPGDMNKAFKDELERRDWKEERYKYFVTDDEDLTRKILTLSPKKQKKEIEEAGKIPFESYNQTDFVKNRTAVELQFGKYSFVAFDIFVKHMGFYIADKIDVGIEILPMRKLLNEMSSGPSYYERELQHIIRQGRGNPPFPFLLIGIEP</sequence>
<keyword evidence="1" id="KW-0255">Endonuclease</keyword>
<name>A0A1B1N4H6_9BACL</name>
<dbReference type="InterPro" id="IPR011335">
    <property type="entry name" value="Restrct_endonuc-II-like"/>
</dbReference>
<organism evidence="1 2">
    <name type="scientific">Paenibacillus yonginensis</name>
    <dbReference type="NCBI Taxonomy" id="1462996"/>
    <lineage>
        <taxon>Bacteria</taxon>
        <taxon>Bacillati</taxon>
        <taxon>Bacillota</taxon>
        <taxon>Bacilli</taxon>
        <taxon>Bacillales</taxon>
        <taxon>Paenibacillaceae</taxon>
        <taxon>Paenibacillus</taxon>
    </lineage>
</organism>